<sequence>NDSLEAVPRSPTKPELEELVNALRASLLPPTTPQSAPMATMAMPASYTGDAAECGGFLLQVALFIEMQPQKFSTERTKVAFLISLLNGRALLWYILLRIYFNLRRFGRLGKPRADAEYT</sequence>
<keyword evidence="1" id="KW-0812">Transmembrane</keyword>
<organism evidence="3 4">
    <name type="scientific">Sinocyclocheilus anshuiensis</name>
    <dbReference type="NCBI Taxonomy" id="1608454"/>
    <lineage>
        <taxon>Eukaryota</taxon>
        <taxon>Metazoa</taxon>
        <taxon>Chordata</taxon>
        <taxon>Craniata</taxon>
        <taxon>Vertebrata</taxon>
        <taxon>Euteleostomi</taxon>
        <taxon>Actinopterygii</taxon>
        <taxon>Neopterygii</taxon>
        <taxon>Teleostei</taxon>
        <taxon>Ostariophysi</taxon>
        <taxon>Cypriniformes</taxon>
        <taxon>Cyprinidae</taxon>
        <taxon>Cyprininae</taxon>
        <taxon>Sinocyclocheilus</taxon>
    </lineage>
</organism>
<dbReference type="Proteomes" id="UP000472260">
    <property type="component" value="Unassembled WGS sequence"/>
</dbReference>
<dbReference type="Ensembl" id="ENSSANT00000030386.1">
    <property type="protein sequence ID" value="ENSSANP00000028532.1"/>
    <property type="gene ID" value="ENSSANG00000014647.1"/>
</dbReference>
<accession>A0A671M689</accession>
<evidence type="ECO:0000313" key="3">
    <source>
        <dbReference type="Ensembl" id="ENSSANP00000028532.1"/>
    </source>
</evidence>
<name>A0A671M689_9TELE</name>
<keyword evidence="1" id="KW-1133">Transmembrane helix</keyword>
<feature type="domain" description="DUF4939" evidence="2">
    <location>
        <begin position="35"/>
        <end position="94"/>
    </location>
</feature>
<proteinExistence type="predicted"/>
<keyword evidence="1" id="KW-0472">Membrane</keyword>
<evidence type="ECO:0000313" key="4">
    <source>
        <dbReference type="Proteomes" id="UP000472260"/>
    </source>
</evidence>
<dbReference type="AlphaFoldDB" id="A0A671M689"/>
<dbReference type="InterPro" id="IPR032549">
    <property type="entry name" value="DUF4939"/>
</dbReference>
<reference evidence="3" key="2">
    <citation type="submission" date="2025-09" db="UniProtKB">
        <authorList>
            <consortium name="Ensembl"/>
        </authorList>
    </citation>
    <scope>IDENTIFICATION</scope>
</reference>
<keyword evidence="4" id="KW-1185">Reference proteome</keyword>
<dbReference type="Pfam" id="PF16297">
    <property type="entry name" value="DUF4939"/>
    <property type="match status" value="1"/>
</dbReference>
<evidence type="ECO:0000259" key="2">
    <source>
        <dbReference type="Pfam" id="PF16297"/>
    </source>
</evidence>
<protein>
    <recommendedName>
        <fullName evidence="2">DUF4939 domain-containing protein</fullName>
    </recommendedName>
</protein>
<reference evidence="3" key="1">
    <citation type="submission" date="2025-08" db="UniProtKB">
        <authorList>
            <consortium name="Ensembl"/>
        </authorList>
    </citation>
    <scope>IDENTIFICATION</scope>
</reference>
<feature type="transmembrane region" description="Helical" evidence="1">
    <location>
        <begin position="79"/>
        <end position="101"/>
    </location>
</feature>
<evidence type="ECO:0000256" key="1">
    <source>
        <dbReference type="SAM" id="Phobius"/>
    </source>
</evidence>